<keyword evidence="2 4" id="KW-0863">Zinc-finger</keyword>
<dbReference type="SUPFAM" id="SSF57850">
    <property type="entry name" value="RING/U-box"/>
    <property type="match status" value="1"/>
</dbReference>
<evidence type="ECO:0000256" key="1">
    <source>
        <dbReference type="ARBA" id="ARBA00022723"/>
    </source>
</evidence>
<reference evidence="7" key="2">
    <citation type="submission" date="2023-05" db="EMBL/GenBank/DDBJ databases">
        <authorList>
            <person name="Schelkunov M.I."/>
        </authorList>
    </citation>
    <scope>NUCLEOTIDE SEQUENCE</scope>
    <source>
        <strain evidence="7">Hsosn_3</strain>
        <tissue evidence="7">Leaf</tissue>
    </source>
</reference>
<dbReference type="PANTHER" id="PTHR46858">
    <property type="entry name" value="OS05G0521000 PROTEIN"/>
    <property type="match status" value="1"/>
</dbReference>
<evidence type="ECO:0000256" key="4">
    <source>
        <dbReference type="PROSITE-ProRule" id="PRU00175"/>
    </source>
</evidence>
<dbReference type="GO" id="GO:0061630">
    <property type="term" value="F:ubiquitin protein ligase activity"/>
    <property type="evidence" value="ECO:0007669"/>
    <property type="project" value="TreeGrafter"/>
</dbReference>
<evidence type="ECO:0000313" key="7">
    <source>
        <dbReference type="EMBL" id="KAK1359910.1"/>
    </source>
</evidence>
<comment type="caution">
    <text evidence="7">The sequence shown here is derived from an EMBL/GenBank/DDBJ whole genome shotgun (WGS) entry which is preliminary data.</text>
</comment>
<keyword evidence="5" id="KW-0472">Membrane</keyword>
<dbReference type="PANTHER" id="PTHR46858:SF6">
    <property type="entry name" value="LIGASE, PUTATIVE-RELATED"/>
    <property type="match status" value="1"/>
</dbReference>
<accession>A0AAD8M2U1</accession>
<evidence type="ECO:0000256" key="5">
    <source>
        <dbReference type="SAM" id="Phobius"/>
    </source>
</evidence>
<keyword evidence="5" id="KW-1133">Transmembrane helix</keyword>
<dbReference type="EMBL" id="JAUIZM010000010">
    <property type="protein sequence ID" value="KAK1359910.1"/>
    <property type="molecule type" value="Genomic_DNA"/>
</dbReference>
<keyword evidence="8" id="KW-1185">Reference proteome</keyword>
<sequence length="180" mass="20615">MSSTTRTTPVRAGHLNLYDSRTYHVDFITSDNQHKWQLAVDFVVRIMAYVTLMVAIMIMIMLIMKLLKTYEQEADLRQVVVSSSETDRLLPKETMSVLNYGTCCQQDLVAENYSSSSSEDLYDEKICIICYDNSRNCFFVPCGHCATCCACAKRIVDDGENKNCPICRRLIHKVRQLFTP</sequence>
<gene>
    <name evidence="7" type="ORF">POM88_044384</name>
</gene>
<dbReference type="Gene3D" id="3.30.40.10">
    <property type="entry name" value="Zinc/RING finger domain, C3HC4 (zinc finger)"/>
    <property type="match status" value="1"/>
</dbReference>
<reference evidence="7" key="1">
    <citation type="submission" date="2023-02" db="EMBL/GenBank/DDBJ databases">
        <title>Genome of toxic invasive species Heracleum sosnowskyi carries increased number of genes despite the absence of recent whole-genome duplications.</title>
        <authorList>
            <person name="Schelkunov M."/>
            <person name="Shtratnikova V."/>
            <person name="Makarenko M."/>
            <person name="Klepikova A."/>
            <person name="Omelchenko D."/>
            <person name="Novikova G."/>
            <person name="Obukhova E."/>
            <person name="Bogdanov V."/>
            <person name="Penin A."/>
            <person name="Logacheva M."/>
        </authorList>
    </citation>
    <scope>NUCLEOTIDE SEQUENCE</scope>
    <source>
        <strain evidence="7">Hsosn_3</strain>
        <tissue evidence="7">Leaf</tissue>
    </source>
</reference>
<dbReference type="AlphaFoldDB" id="A0AAD8M2U1"/>
<name>A0AAD8M2U1_9APIA</name>
<keyword evidence="1" id="KW-0479">Metal-binding</keyword>
<keyword evidence="5" id="KW-0812">Transmembrane</keyword>
<dbReference type="PROSITE" id="PS50089">
    <property type="entry name" value="ZF_RING_2"/>
    <property type="match status" value="1"/>
</dbReference>
<evidence type="ECO:0000256" key="3">
    <source>
        <dbReference type="ARBA" id="ARBA00022833"/>
    </source>
</evidence>
<organism evidence="7 8">
    <name type="scientific">Heracleum sosnowskyi</name>
    <dbReference type="NCBI Taxonomy" id="360622"/>
    <lineage>
        <taxon>Eukaryota</taxon>
        <taxon>Viridiplantae</taxon>
        <taxon>Streptophyta</taxon>
        <taxon>Embryophyta</taxon>
        <taxon>Tracheophyta</taxon>
        <taxon>Spermatophyta</taxon>
        <taxon>Magnoliopsida</taxon>
        <taxon>eudicotyledons</taxon>
        <taxon>Gunneridae</taxon>
        <taxon>Pentapetalae</taxon>
        <taxon>asterids</taxon>
        <taxon>campanulids</taxon>
        <taxon>Apiales</taxon>
        <taxon>Apiaceae</taxon>
        <taxon>Apioideae</taxon>
        <taxon>apioid superclade</taxon>
        <taxon>Tordylieae</taxon>
        <taxon>Tordyliinae</taxon>
        <taxon>Heracleum</taxon>
    </lineage>
</organism>
<protein>
    <submittedName>
        <fullName evidence="7">Death-associated inhibitor of apoptosis 1-like</fullName>
    </submittedName>
</protein>
<dbReference type="InterPro" id="IPR001841">
    <property type="entry name" value="Znf_RING"/>
</dbReference>
<evidence type="ECO:0000259" key="6">
    <source>
        <dbReference type="PROSITE" id="PS50089"/>
    </source>
</evidence>
<dbReference type="GO" id="GO:0008270">
    <property type="term" value="F:zinc ion binding"/>
    <property type="evidence" value="ECO:0007669"/>
    <property type="project" value="UniProtKB-KW"/>
</dbReference>
<dbReference type="GO" id="GO:0016567">
    <property type="term" value="P:protein ubiquitination"/>
    <property type="evidence" value="ECO:0007669"/>
    <property type="project" value="TreeGrafter"/>
</dbReference>
<keyword evidence="3" id="KW-0862">Zinc</keyword>
<proteinExistence type="predicted"/>
<feature type="transmembrane region" description="Helical" evidence="5">
    <location>
        <begin position="46"/>
        <end position="67"/>
    </location>
</feature>
<dbReference type="Proteomes" id="UP001237642">
    <property type="component" value="Unassembled WGS sequence"/>
</dbReference>
<evidence type="ECO:0000256" key="2">
    <source>
        <dbReference type="ARBA" id="ARBA00022771"/>
    </source>
</evidence>
<dbReference type="Pfam" id="PF13920">
    <property type="entry name" value="zf-C3HC4_3"/>
    <property type="match status" value="1"/>
</dbReference>
<dbReference type="InterPro" id="IPR013083">
    <property type="entry name" value="Znf_RING/FYVE/PHD"/>
</dbReference>
<feature type="domain" description="RING-type" evidence="6">
    <location>
        <begin position="127"/>
        <end position="168"/>
    </location>
</feature>
<evidence type="ECO:0000313" key="8">
    <source>
        <dbReference type="Proteomes" id="UP001237642"/>
    </source>
</evidence>